<organism evidence="2 3">
    <name type="scientific">Nonlabens dokdonensis (strain DSM 17205 / KCTC 12402 / DSW-6)</name>
    <name type="common">Donghaeana dokdonensis</name>
    <dbReference type="NCBI Taxonomy" id="592029"/>
    <lineage>
        <taxon>Bacteria</taxon>
        <taxon>Pseudomonadati</taxon>
        <taxon>Bacteroidota</taxon>
        <taxon>Flavobacteriia</taxon>
        <taxon>Flavobacteriales</taxon>
        <taxon>Flavobacteriaceae</taxon>
        <taxon>Nonlabens</taxon>
    </lineage>
</organism>
<protein>
    <submittedName>
        <fullName evidence="2">Uncharacterized protein</fullName>
    </submittedName>
</protein>
<dbReference type="Proteomes" id="UP000011173">
    <property type="component" value="Chromosome"/>
</dbReference>
<reference evidence="2 3" key="1">
    <citation type="journal article" date="2013" name="Genome Biol. Evol.">
        <title>Genomic makeup of the marine flavobacterium Nonlabens (Donghaeana) dokdonensis DSW-6 and identification of a novel class of rhodopsins.</title>
        <authorList>
            <person name="Kwon S.K."/>
            <person name="Kim B.K."/>
            <person name="Song J.Y."/>
            <person name="Kwak M.J."/>
            <person name="Lee C.H."/>
            <person name="Yoon J.H."/>
            <person name="Oh T.K."/>
            <person name="Kim J.F."/>
        </authorList>
    </citation>
    <scope>NUCLEOTIDE SEQUENCE [LARGE SCALE GENOMIC DNA]</scope>
    <source>
        <strain evidence="3">DSM 17205 / KCTC 12402 / DSW-6</strain>
    </source>
</reference>
<accession>L7WDF3</accession>
<evidence type="ECO:0000313" key="2">
    <source>
        <dbReference type="EMBL" id="AGC76908.1"/>
    </source>
</evidence>
<gene>
    <name evidence="2" type="ordered locus">DDD_1781</name>
</gene>
<dbReference type="PATRIC" id="fig|592029.3.peg.1762"/>
<evidence type="ECO:0000313" key="3">
    <source>
        <dbReference type="Proteomes" id="UP000011173"/>
    </source>
</evidence>
<dbReference type="EMBL" id="CP001397">
    <property type="protein sequence ID" value="AGC76908.1"/>
    <property type="molecule type" value="Genomic_DNA"/>
</dbReference>
<feature type="region of interest" description="Disordered" evidence="1">
    <location>
        <begin position="1"/>
        <end position="23"/>
    </location>
</feature>
<dbReference type="AlphaFoldDB" id="L7WDF3"/>
<dbReference type="KEGG" id="ndo:DDD_1781"/>
<name>L7WDF3_NONDD</name>
<feature type="compositionally biased region" description="Basic residues" evidence="1">
    <location>
        <begin position="1"/>
        <end position="21"/>
    </location>
</feature>
<dbReference type="HOGENOM" id="CLU_3273526_0_0_10"/>
<evidence type="ECO:0000256" key="1">
    <source>
        <dbReference type="SAM" id="MobiDB-lite"/>
    </source>
</evidence>
<proteinExistence type="predicted"/>
<sequence>MRLPLSRKRNNYNPFKQKKTTRASGLFSKSKINYLKFNPVT</sequence>